<dbReference type="InterPro" id="IPR002413">
    <property type="entry name" value="V5_allergen-like"/>
</dbReference>
<dbReference type="EMBL" id="CANUEZ050000207">
    <property type="protein sequence ID" value="CAM0512277.1"/>
    <property type="molecule type" value="Genomic_DNA"/>
</dbReference>
<gene>
    <name evidence="3" type="ORF">FHB240107_LOCUS6632</name>
</gene>
<evidence type="ECO:0000256" key="1">
    <source>
        <dbReference type="SAM" id="MobiDB-lite"/>
    </source>
</evidence>
<dbReference type="PRINTS" id="PR00837">
    <property type="entry name" value="V5TPXLIKE"/>
</dbReference>
<feature type="compositionally biased region" description="Polar residues" evidence="1">
    <location>
        <begin position="153"/>
        <end position="175"/>
    </location>
</feature>
<protein>
    <recommendedName>
        <fullName evidence="2">SCP domain-containing protein</fullName>
    </recommendedName>
</protein>
<organism evidence="3 4">
    <name type="scientific">Fasciola hepatica</name>
    <name type="common">Liver fluke</name>
    <dbReference type="NCBI Taxonomy" id="6192"/>
    <lineage>
        <taxon>Eukaryota</taxon>
        <taxon>Metazoa</taxon>
        <taxon>Spiralia</taxon>
        <taxon>Lophotrochozoa</taxon>
        <taxon>Platyhelminthes</taxon>
        <taxon>Trematoda</taxon>
        <taxon>Digenea</taxon>
        <taxon>Plagiorchiida</taxon>
        <taxon>Echinostomata</taxon>
        <taxon>Echinostomatoidea</taxon>
        <taxon>Fasciolidae</taxon>
        <taxon>Fasciola</taxon>
    </lineage>
</organism>
<comment type="caution">
    <text evidence="3">The sequence shown here is derived from an EMBL/GenBank/DDBJ whole genome shotgun (WGS) entry which is preliminary data.</text>
</comment>
<accession>A0ABC9HHV5</accession>
<dbReference type="PRINTS" id="PR00838">
    <property type="entry name" value="V5ALLERGEN"/>
</dbReference>
<feature type="domain" description="SCP" evidence="2">
    <location>
        <begin position="1"/>
        <end position="116"/>
    </location>
</feature>
<proteinExistence type="predicted"/>
<dbReference type="InterPro" id="IPR014044">
    <property type="entry name" value="CAP_dom"/>
</dbReference>
<name>A0ABC9HHV5_FASHE</name>
<sequence>MIYDSELAAKALQWASNCTVGHDADAGRATDKYPSAGQNFAGNYKFQQGFNAWVNENVDYNFDSNSCNSGKMCGHYTQVVWANSKALGCGYKNCLSKPNFPYGYAIVCNYGPAFSKEIITVNVLMKKDNTINARLKDKQQQQQHRHREQKPQMTRQPTKATHPDSNGLSGHNCTQ</sequence>
<dbReference type="AlphaFoldDB" id="A0ABC9HHV5"/>
<evidence type="ECO:0000313" key="4">
    <source>
        <dbReference type="Proteomes" id="UP001189180"/>
    </source>
</evidence>
<feature type="region of interest" description="Disordered" evidence="1">
    <location>
        <begin position="135"/>
        <end position="175"/>
    </location>
</feature>
<keyword evidence="4" id="KW-1185">Reference proteome</keyword>
<reference evidence="3 4" key="1">
    <citation type="submission" date="2024-08" db="EMBL/GenBank/DDBJ databases">
        <authorList>
            <person name="Paterson S."/>
        </authorList>
    </citation>
    <scope>NUCLEOTIDE SEQUENCE [LARGE SCALE GENOMIC DNA]</scope>
</reference>
<dbReference type="Gene3D" id="3.40.33.10">
    <property type="entry name" value="CAP"/>
    <property type="match status" value="1"/>
</dbReference>
<dbReference type="SUPFAM" id="SSF55797">
    <property type="entry name" value="PR-1-like"/>
    <property type="match status" value="1"/>
</dbReference>
<evidence type="ECO:0000259" key="2">
    <source>
        <dbReference type="SMART" id="SM00198"/>
    </source>
</evidence>
<dbReference type="Pfam" id="PF00188">
    <property type="entry name" value="CAP"/>
    <property type="match status" value="1"/>
</dbReference>
<dbReference type="SMART" id="SM00198">
    <property type="entry name" value="SCP"/>
    <property type="match status" value="1"/>
</dbReference>
<dbReference type="InterPro" id="IPR018244">
    <property type="entry name" value="Allrgn_V5/Tpx1_CS"/>
</dbReference>
<dbReference type="PROSITE" id="PS01009">
    <property type="entry name" value="CRISP_1"/>
    <property type="match status" value="1"/>
</dbReference>
<dbReference type="InterPro" id="IPR035940">
    <property type="entry name" value="CAP_sf"/>
</dbReference>
<dbReference type="PANTHER" id="PTHR10334">
    <property type="entry name" value="CYSTEINE-RICH SECRETORY PROTEIN-RELATED"/>
    <property type="match status" value="1"/>
</dbReference>
<evidence type="ECO:0000313" key="3">
    <source>
        <dbReference type="EMBL" id="CAM0512277.1"/>
    </source>
</evidence>
<dbReference type="InterPro" id="IPR001283">
    <property type="entry name" value="CRISP-related"/>
</dbReference>
<dbReference type="Proteomes" id="UP001189180">
    <property type="component" value="Unassembled WGS sequence"/>
</dbReference>